<evidence type="ECO:0000313" key="2">
    <source>
        <dbReference type="EMBL" id="AJR18636.1"/>
    </source>
</evidence>
<accession>A0A0C5XHJ6</accession>
<dbReference type="AlphaFoldDB" id="A0A0C5XHJ6"/>
<proteinExistence type="predicted"/>
<evidence type="ECO:0000313" key="3">
    <source>
        <dbReference type="Proteomes" id="UP000030300"/>
    </source>
</evidence>
<dbReference type="KEGG" id="psim:KR76_00136"/>
<reference evidence="2 3" key="1">
    <citation type="journal article" date="2015" name="Genome Announc.">
        <title>Complete Genome Sequence of Steroid-Transforming Nocardioides simplex VKM Ac-2033D.</title>
        <authorList>
            <person name="Shtratnikova V.Y."/>
            <person name="Schelkunov M.I."/>
            <person name="Pekov Y.A."/>
            <person name="Fokina V.V."/>
            <person name="Logacheva M.D."/>
            <person name="Sokolov S.L."/>
            <person name="Bragin E.Y."/>
            <person name="Ashapkin V.V."/>
            <person name="Donova M.V."/>
        </authorList>
    </citation>
    <scope>NUCLEOTIDE SEQUENCE [LARGE SCALE GENOMIC DNA]</scope>
    <source>
        <strain evidence="2 3">VKM Ac-2033D</strain>
    </source>
</reference>
<sequence>MHGSARASSGDAGGHKGTPGIQWLGFYCCRDQRGGRGVSGPRRRSGRPAGRG</sequence>
<feature type="region of interest" description="Disordered" evidence="1">
    <location>
        <begin position="32"/>
        <end position="52"/>
    </location>
</feature>
<evidence type="ECO:0000256" key="1">
    <source>
        <dbReference type="SAM" id="MobiDB-lite"/>
    </source>
</evidence>
<protein>
    <submittedName>
        <fullName evidence="2">Uncharacterized protein</fullName>
    </submittedName>
</protein>
<keyword evidence="3" id="KW-1185">Reference proteome</keyword>
<dbReference type="EMBL" id="CP009896">
    <property type="protein sequence ID" value="AJR18636.1"/>
    <property type="molecule type" value="Genomic_DNA"/>
</dbReference>
<gene>
    <name evidence="2" type="ORF">KR76_00136</name>
</gene>
<name>A0A0C5XHJ6_NOCSI</name>
<dbReference type="HOGENOM" id="CLU_3082374_0_0_11"/>
<organism evidence="2 3">
    <name type="scientific">Nocardioides simplex</name>
    <name type="common">Arthrobacter simplex</name>
    <dbReference type="NCBI Taxonomy" id="2045"/>
    <lineage>
        <taxon>Bacteria</taxon>
        <taxon>Bacillati</taxon>
        <taxon>Actinomycetota</taxon>
        <taxon>Actinomycetes</taxon>
        <taxon>Propionibacteriales</taxon>
        <taxon>Nocardioidaceae</taxon>
        <taxon>Pimelobacter</taxon>
    </lineage>
</organism>
<dbReference type="Proteomes" id="UP000030300">
    <property type="component" value="Chromosome"/>
</dbReference>